<dbReference type="InterPro" id="IPR041113">
    <property type="entry name" value="Heliorhodopsin"/>
</dbReference>
<evidence type="ECO:0000313" key="3">
    <source>
        <dbReference type="Proteomes" id="UP001375370"/>
    </source>
</evidence>
<accession>A0ABZ2J392</accession>
<feature type="transmembrane region" description="Helical" evidence="1">
    <location>
        <begin position="194"/>
        <end position="212"/>
    </location>
</feature>
<name>A0ABZ2J392_9CHLR</name>
<sequence>MEHDLKYRKLRTWNLIMGGLHLIQAAVIFALSRDFTMPVTSAFLNFDQATQSLKPVTDTVFNLPFGGGVALFLLISSIAHFTIASPKVFPWYARNLSRGINYARWFEYSLSASVMVVLIALLSGLSDIAALLSVFTLTAVMNLCGLLMEVRNQTTAKTDWAPFWVGSLAGIIPWLAIAFYFFGSIATADGAVPTFVYFILPILFVFFNLFAINMWLQYKKVGRWADYLYGERVYILLSLLAKSALAWQVFAGTLRP</sequence>
<keyword evidence="1" id="KW-1133">Transmembrane helix</keyword>
<protein>
    <submittedName>
        <fullName evidence="2">Heliorhodopsin HeR</fullName>
    </submittedName>
</protein>
<keyword evidence="1" id="KW-0812">Transmembrane</keyword>
<proteinExistence type="predicted"/>
<feature type="transmembrane region" description="Helical" evidence="1">
    <location>
        <begin position="233"/>
        <end position="250"/>
    </location>
</feature>
<dbReference type="Pfam" id="PF18761">
    <property type="entry name" value="Heliorhodopsin"/>
    <property type="match status" value="1"/>
</dbReference>
<feature type="transmembrane region" description="Helical" evidence="1">
    <location>
        <begin position="128"/>
        <end position="148"/>
    </location>
</feature>
<dbReference type="SUPFAM" id="SSF81321">
    <property type="entry name" value="Family A G protein-coupled receptor-like"/>
    <property type="match status" value="1"/>
</dbReference>
<reference evidence="2 3" key="1">
    <citation type="submission" date="2024-03" db="EMBL/GenBank/DDBJ databases">
        <title>A Dehalogenimonas Isolated from Estuarine Sediments Dihaloeliminates Chlorinated Alkanes.</title>
        <authorList>
            <person name="Yang Y."/>
            <person name="Wang H."/>
        </authorList>
    </citation>
    <scope>NUCLEOTIDE SEQUENCE [LARGE SCALE GENOMIC DNA]</scope>
    <source>
        <strain evidence="2 3">W</strain>
    </source>
</reference>
<dbReference type="RefSeq" id="WP_338736898.1">
    <property type="nucleotide sequence ID" value="NZ_CP146612.1"/>
</dbReference>
<feature type="transmembrane region" description="Helical" evidence="1">
    <location>
        <begin position="12"/>
        <end position="31"/>
    </location>
</feature>
<organism evidence="2 3">
    <name type="scientific">Candidatus Dehalogenimonas loeffleri</name>
    <dbReference type="NCBI Taxonomy" id="3127115"/>
    <lineage>
        <taxon>Bacteria</taxon>
        <taxon>Bacillati</taxon>
        <taxon>Chloroflexota</taxon>
        <taxon>Dehalococcoidia</taxon>
        <taxon>Dehalococcoidales</taxon>
        <taxon>Dehalococcoidaceae</taxon>
        <taxon>Dehalogenimonas</taxon>
    </lineage>
</organism>
<dbReference type="Proteomes" id="UP001375370">
    <property type="component" value="Chromosome"/>
</dbReference>
<evidence type="ECO:0000256" key="1">
    <source>
        <dbReference type="SAM" id="Phobius"/>
    </source>
</evidence>
<keyword evidence="3" id="KW-1185">Reference proteome</keyword>
<feature type="transmembrane region" description="Helical" evidence="1">
    <location>
        <begin position="105"/>
        <end position="122"/>
    </location>
</feature>
<dbReference type="EMBL" id="CP146612">
    <property type="protein sequence ID" value="WWX24778.1"/>
    <property type="molecule type" value="Genomic_DNA"/>
</dbReference>
<dbReference type="Gene3D" id="1.20.1070.10">
    <property type="entry name" value="Rhodopsin 7-helix transmembrane proteins"/>
    <property type="match status" value="1"/>
</dbReference>
<dbReference type="NCBIfam" id="NF038020">
    <property type="entry name" value="HeR"/>
    <property type="match status" value="1"/>
</dbReference>
<gene>
    <name evidence="2" type="primary">heR</name>
    <name evidence="2" type="ORF">V8247_05790</name>
</gene>
<evidence type="ECO:0000313" key="2">
    <source>
        <dbReference type="EMBL" id="WWX24778.1"/>
    </source>
</evidence>
<feature type="transmembrane region" description="Helical" evidence="1">
    <location>
        <begin position="63"/>
        <end position="84"/>
    </location>
</feature>
<feature type="transmembrane region" description="Helical" evidence="1">
    <location>
        <begin position="160"/>
        <end position="182"/>
    </location>
</feature>
<keyword evidence="1" id="KW-0472">Membrane</keyword>